<evidence type="ECO:0000256" key="3">
    <source>
        <dbReference type="ARBA" id="ARBA00022553"/>
    </source>
</evidence>
<dbReference type="Pfam" id="PF00512">
    <property type="entry name" value="HisKA"/>
    <property type="match status" value="1"/>
</dbReference>
<evidence type="ECO:0000259" key="12">
    <source>
        <dbReference type="PROSITE" id="PS50109"/>
    </source>
</evidence>
<dbReference type="SMART" id="SM00387">
    <property type="entry name" value="HATPase_c"/>
    <property type="match status" value="1"/>
</dbReference>
<feature type="domain" description="Histidine kinase" evidence="12">
    <location>
        <begin position="243"/>
        <end position="462"/>
    </location>
</feature>
<accession>A0A1H3XWW6</accession>
<evidence type="ECO:0000256" key="7">
    <source>
        <dbReference type="ARBA" id="ARBA00023012"/>
    </source>
</evidence>
<keyword evidence="3 11" id="KW-0597">Phosphoprotein</keyword>
<dbReference type="Pfam" id="PF02518">
    <property type="entry name" value="HATPase_c"/>
    <property type="match status" value="1"/>
</dbReference>
<evidence type="ECO:0000256" key="1">
    <source>
        <dbReference type="ARBA" id="ARBA00000085"/>
    </source>
</evidence>
<gene>
    <name evidence="14" type="ORF">SAMN05192564_10159</name>
</gene>
<dbReference type="CDD" id="cd17546">
    <property type="entry name" value="REC_hyHK_CKI1_RcsC-like"/>
    <property type="match status" value="1"/>
</dbReference>
<dbReference type="SMART" id="SM00448">
    <property type="entry name" value="REC"/>
    <property type="match status" value="1"/>
</dbReference>
<dbReference type="InterPro" id="IPR001789">
    <property type="entry name" value="Sig_transdc_resp-reg_receiver"/>
</dbReference>
<evidence type="ECO:0000256" key="2">
    <source>
        <dbReference type="ARBA" id="ARBA00012438"/>
    </source>
</evidence>
<dbReference type="SUPFAM" id="SSF55874">
    <property type="entry name" value="ATPase domain of HSP90 chaperone/DNA topoisomerase II/histidine kinase"/>
    <property type="match status" value="1"/>
</dbReference>
<dbReference type="SMART" id="SM00388">
    <property type="entry name" value="HisKA"/>
    <property type="match status" value="1"/>
</dbReference>
<comment type="function">
    <text evidence="9">Member of the two-component regulatory system BvgS/BvgA. Phosphorylates BvgA via a four-step phosphorelay in response to environmental signals.</text>
</comment>
<keyword evidence="8" id="KW-0843">Virulence</keyword>
<dbReference type="SUPFAM" id="SSF47384">
    <property type="entry name" value="Homodimeric domain of signal transducing histidine kinase"/>
    <property type="match status" value="1"/>
</dbReference>
<dbReference type="InterPro" id="IPR004358">
    <property type="entry name" value="Sig_transdc_His_kin-like_C"/>
</dbReference>
<dbReference type="InterPro" id="IPR036890">
    <property type="entry name" value="HATPase_C_sf"/>
</dbReference>
<protein>
    <recommendedName>
        <fullName evidence="10">Virulence sensor protein BvgS</fullName>
        <ecNumber evidence="2">2.7.13.3</ecNumber>
    </recommendedName>
</protein>
<dbReference type="InterPro" id="IPR003594">
    <property type="entry name" value="HATPase_dom"/>
</dbReference>
<dbReference type="Proteomes" id="UP000198638">
    <property type="component" value="Unassembled WGS sequence"/>
</dbReference>
<name>A0A1H3XWW6_9BURK</name>
<dbReference type="Pfam" id="PF00072">
    <property type="entry name" value="Response_reg"/>
    <property type="match status" value="1"/>
</dbReference>
<keyword evidence="4" id="KW-0808">Transferase</keyword>
<proteinExistence type="predicted"/>
<dbReference type="InterPro" id="IPR036097">
    <property type="entry name" value="HisK_dim/P_sf"/>
</dbReference>
<keyword evidence="7" id="KW-0902">Two-component regulatory system</keyword>
<dbReference type="Gene3D" id="3.30.565.10">
    <property type="entry name" value="Histidine kinase-like ATPase, C-terminal domain"/>
    <property type="match status" value="1"/>
</dbReference>
<keyword evidence="5" id="KW-0732">Signal</keyword>
<keyword evidence="15" id="KW-1185">Reference proteome</keyword>
<evidence type="ECO:0000313" key="15">
    <source>
        <dbReference type="Proteomes" id="UP000198638"/>
    </source>
</evidence>
<dbReference type="Gene3D" id="1.10.287.130">
    <property type="match status" value="1"/>
</dbReference>
<evidence type="ECO:0000256" key="11">
    <source>
        <dbReference type="PROSITE-ProRule" id="PRU00169"/>
    </source>
</evidence>
<evidence type="ECO:0000256" key="8">
    <source>
        <dbReference type="ARBA" id="ARBA00023026"/>
    </source>
</evidence>
<evidence type="ECO:0000256" key="6">
    <source>
        <dbReference type="ARBA" id="ARBA00022777"/>
    </source>
</evidence>
<evidence type="ECO:0000256" key="10">
    <source>
        <dbReference type="ARBA" id="ARBA00070152"/>
    </source>
</evidence>
<dbReference type="Gene3D" id="3.40.50.2300">
    <property type="match status" value="1"/>
</dbReference>
<dbReference type="OrthoDB" id="8887826at2"/>
<evidence type="ECO:0000256" key="5">
    <source>
        <dbReference type="ARBA" id="ARBA00022729"/>
    </source>
</evidence>
<evidence type="ECO:0000259" key="13">
    <source>
        <dbReference type="PROSITE" id="PS50110"/>
    </source>
</evidence>
<evidence type="ECO:0000256" key="4">
    <source>
        <dbReference type="ARBA" id="ARBA00022679"/>
    </source>
</evidence>
<dbReference type="RefSeq" id="WP_090527308.1">
    <property type="nucleotide sequence ID" value="NZ_FNRQ01000001.1"/>
</dbReference>
<dbReference type="InterPro" id="IPR003661">
    <property type="entry name" value="HisK_dim/P_dom"/>
</dbReference>
<dbReference type="EC" id="2.7.13.3" evidence="2"/>
<dbReference type="InterPro" id="IPR011006">
    <property type="entry name" value="CheY-like_superfamily"/>
</dbReference>
<dbReference type="SUPFAM" id="SSF52172">
    <property type="entry name" value="CheY-like"/>
    <property type="match status" value="1"/>
</dbReference>
<dbReference type="FunFam" id="3.30.565.10:FF:000010">
    <property type="entry name" value="Sensor histidine kinase RcsC"/>
    <property type="match status" value="1"/>
</dbReference>
<keyword evidence="6 14" id="KW-0418">Kinase</keyword>
<organism evidence="14 15">
    <name type="scientific">Paraburkholderia sartisoli</name>
    <dbReference type="NCBI Taxonomy" id="83784"/>
    <lineage>
        <taxon>Bacteria</taxon>
        <taxon>Pseudomonadati</taxon>
        <taxon>Pseudomonadota</taxon>
        <taxon>Betaproteobacteria</taxon>
        <taxon>Burkholderiales</taxon>
        <taxon>Burkholderiaceae</taxon>
        <taxon>Paraburkholderia</taxon>
    </lineage>
</organism>
<feature type="domain" description="Response regulatory" evidence="13">
    <location>
        <begin position="486"/>
        <end position="602"/>
    </location>
</feature>
<dbReference type="PROSITE" id="PS50110">
    <property type="entry name" value="RESPONSE_REGULATORY"/>
    <property type="match status" value="1"/>
</dbReference>
<dbReference type="STRING" id="83784.SAMN05192564_10159"/>
<feature type="modified residue" description="4-aspartylphosphate" evidence="11">
    <location>
        <position position="535"/>
    </location>
</feature>
<dbReference type="GO" id="GO:0000155">
    <property type="term" value="F:phosphorelay sensor kinase activity"/>
    <property type="evidence" value="ECO:0007669"/>
    <property type="project" value="InterPro"/>
</dbReference>
<dbReference type="InterPro" id="IPR005467">
    <property type="entry name" value="His_kinase_dom"/>
</dbReference>
<evidence type="ECO:0000313" key="14">
    <source>
        <dbReference type="EMBL" id="SEA03955.1"/>
    </source>
</evidence>
<dbReference type="AlphaFoldDB" id="A0A1H3XWW6"/>
<reference evidence="15" key="1">
    <citation type="submission" date="2016-10" db="EMBL/GenBank/DDBJ databases">
        <authorList>
            <person name="Varghese N."/>
            <person name="Submissions S."/>
        </authorList>
    </citation>
    <scope>NUCLEOTIDE SEQUENCE [LARGE SCALE GENOMIC DNA]</scope>
    <source>
        <strain evidence="15">LMG 24000</strain>
    </source>
</reference>
<evidence type="ECO:0000256" key="9">
    <source>
        <dbReference type="ARBA" id="ARBA00058004"/>
    </source>
</evidence>
<dbReference type="CDD" id="cd16922">
    <property type="entry name" value="HATPase_EvgS-ArcB-TorS-like"/>
    <property type="match status" value="1"/>
</dbReference>
<dbReference type="CDD" id="cd00082">
    <property type="entry name" value="HisKA"/>
    <property type="match status" value="1"/>
</dbReference>
<dbReference type="PRINTS" id="PR00344">
    <property type="entry name" value="BCTRLSENSOR"/>
</dbReference>
<sequence>MKIPGSRASRIRVSLSATLLVLLAILWGYSAYLFIVSRADSQSFARHKTQGYDLVIGQLEQSALKTEIAVLQYAQGFRGMDEVTVKFDVFESKITLLSAPTDAMFLPKTEPRYSASVEKIQSIAERLSQQIAALPERKENVAAIMASFDELQRPLADLEMIMGNAEGKRRDDAHEDYARRREMLMQSSAGSTFALLVLAWLLISNARRVRELAAQQRTALQRETEAALAAANAVNAKNAFLGMIGHELRTPLQSIMAATDVLVERQFAGTDRLLVEQLARAADVLDAQMKDLTDFSRMGAGRLTLRKRVFNPYNVLMAAVESVSERAHRKGLQLEVIASDQHVFNLSDPDRIQQVVTNLLSNAIKYTEHGKVTIRASTHSGQTSDELSVSVEDTGVGIERTQVDQIFMPFTQLQSSGLPRYDGIGLGLAIVRGLVELLGAAMHVESEPGKGTTFHVVFPLEKVNAPPAAVPPEDTAQARPAQQHRQVLVVDDHEPVRSSLNAILTSYGIGCTVASDAREALEILATQQFDAILMDINMPGMNGIALAQEIRQTGGRNRAAPLIACSALAPELLAPGNRGLFEHYLTKPVRADILKVALDAVWANGDNRVF</sequence>
<comment type="catalytic activity">
    <reaction evidence="1">
        <text>ATP + protein L-histidine = ADP + protein N-phospho-L-histidine.</text>
        <dbReference type="EC" id="2.7.13.3"/>
    </reaction>
</comment>
<dbReference type="PANTHER" id="PTHR43047">
    <property type="entry name" value="TWO-COMPONENT HISTIDINE PROTEIN KINASE"/>
    <property type="match status" value="1"/>
</dbReference>
<dbReference type="PROSITE" id="PS50109">
    <property type="entry name" value="HIS_KIN"/>
    <property type="match status" value="1"/>
</dbReference>
<dbReference type="EMBL" id="FNRQ01000001">
    <property type="protein sequence ID" value="SEA03955.1"/>
    <property type="molecule type" value="Genomic_DNA"/>
</dbReference>